<dbReference type="GO" id="GO:0003677">
    <property type="term" value="F:DNA binding"/>
    <property type="evidence" value="ECO:0007669"/>
    <property type="project" value="UniProtKB-KW"/>
</dbReference>
<evidence type="ECO:0000256" key="4">
    <source>
        <dbReference type="ARBA" id="ARBA00023172"/>
    </source>
</evidence>
<evidence type="ECO:0000313" key="7">
    <source>
        <dbReference type="Proteomes" id="UP000054935"/>
    </source>
</evidence>
<keyword evidence="3" id="KW-0238">DNA-binding</keyword>
<dbReference type="InterPro" id="IPR025166">
    <property type="entry name" value="Integrase_DNA_bind_dom"/>
</dbReference>
<dbReference type="SUPFAM" id="SSF56349">
    <property type="entry name" value="DNA breaking-rejoining enzymes"/>
    <property type="match status" value="1"/>
</dbReference>
<dbReference type="InterPro" id="IPR050808">
    <property type="entry name" value="Phage_Integrase"/>
</dbReference>
<evidence type="ECO:0000259" key="5">
    <source>
        <dbReference type="PROSITE" id="PS51898"/>
    </source>
</evidence>
<gene>
    <name evidence="6" type="primary">intA_2</name>
    <name evidence="6" type="ORF">TRN7648_00880</name>
</gene>
<dbReference type="AlphaFoldDB" id="A0A0P1G374"/>
<dbReference type="Pfam" id="PF00589">
    <property type="entry name" value="Phage_integrase"/>
    <property type="match status" value="1"/>
</dbReference>
<dbReference type="Pfam" id="PF22022">
    <property type="entry name" value="Phage_int_M"/>
    <property type="match status" value="1"/>
</dbReference>
<dbReference type="OrthoDB" id="9795573at2"/>
<comment type="similarity">
    <text evidence="1">Belongs to the 'phage' integrase family.</text>
</comment>
<keyword evidence="4" id="KW-0233">DNA recombination</keyword>
<name>A0A0P1G374_9RHOB</name>
<dbReference type="GO" id="GO:0006310">
    <property type="term" value="P:DNA recombination"/>
    <property type="evidence" value="ECO:0007669"/>
    <property type="project" value="UniProtKB-KW"/>
</dbReference>
<dbReference type="InterPro" id="IPR013762">
    <property type="entry name" value="Integrase-like_cat_sf"/>
</dbReference>
<organism evidence="6 7">
    <name type="scientific">Tropicibacter naphthalenivorans</name>
    <dbReference type="NCBI Taxonomy" id="441103"/>
    <lineage>
        <taxon>Bacteria</taxon>
        <taxon>Pseudomonadati</taxon>
        <taxon>Pseudomonadota</taxon>
        <taxon>Alphaproteobacteria</taxon>
        <taxon>Rhodobacterales</taxon>
        <taxon>Roseobacteraceae</taxon>
        <taxon>Tropicibacter</taxon>
    </lineage>
</organism>
<dbReference type="Gene3D" id="1.10.150.130">
    <property type="match status" value="1"/>
</dbReference>
<dbReference type="InterPro" id="IPR010998">
    <property type="entry name" value="Integrase_recombinase_N"/>
</dbReference>
<keyword evidence="7" id="KW-1185">Reference proteome</keyword>
<proteinExistence type="inferred from homology"/>
<dbReference type="Pfam" id="PF13356">
    <property type="entry name" value="Arm-DNA-bind_3"/>
    <property type="match status" value="1"/>
</dbReference>
<evidence type="ECO:0000256" key="1">
    <source>
        <dbReference type="ARBA" id="ARBA00008857"/>
    </source>
</evidence>
<dbReference type="STRING" id="441103.TRN7648_00880"/>
<evidence type="ECO:0000313" key="6">
    <source>
        <dbReference type="EMBL" id="CUH76292.1"/>
    </source>
</evidence>
<dbReference type="RefSeq" id="WP_058246384.1">
    <property type="nucleotide sequence ID" value="NZ_CYSE01000001.1"/>
</dbReference>
<dbReference type="EMBL" id="CYSE01000001">
    <property type="protein sequence ID" value="CUH76292.1"/>
    <property type="molecule type" value="Genomic_DNA"/>
</dbReference>
<dbReference type="Gene3D" id="1.10.443.10">
    <property type="entry name" value="Intergrase catalytic core"/>
    <property type="match status" value="1"/>
</dbReference>
<dbReference type="Gene3D" id="3.30.160.390">
    <property type="entry name" value="Integrase, DNA-binding domain"/>
    <property type="match status" value="1"/>
</dbReference>
<dbReference type="InterPro" id="IPR002104">
    <property type="entry name" value="Integrase_catalytic"/>
</dbReference>
<evidence type="ECO:0000256" key="2">
    <source>
        <dbReference type="ARBA" id="ARBA00022908"/>
    </source>
</evidence>
<keyword evidence="2" id="KW-0229">DNA integration</keyword>
<accession>A0A0P1G374</accession>
<dbReference type="InterPro" id="IPR038488">
    <property type="entry name" value="Integrase_DNA-bd_sf"/>
</dbReference>
<evidence type="ECO:0000256" key="3">
    <source>
        <dbReference type="ARBA" id="ARBA00023125"/>
    </source>
</evidence>
<dbReference type="PANTHER" id="PTHR30629">
    <property type="entry name" value="PROPHAGE INTEGRASE"/>
    <property type="match status" value="1"/>
</dbReference>
<feature type="domain" description="Tyr recombinase" evidence="5">
    <location>
        <begin position="216"/>
        <end position="395"/>
    </location>
</feature>
<dbReference type="InterPro" id="IPR011010">
    <property type="entry name" value="DNA_brk_join_enz"/>
</dbReference>
<dbReference type="CDD" id="cd00801">
    <property type="entry name" value="INT_P4_C"/>
    <property type="match status" value="1"/>
</dbReference>
<dbReference type="PROSITE" id="PS51898">
    <property type="entry name" value="TYR_RECOMBINASE"/>
    <property type="match status" value="1"/>
</dbReference>
<protein>
    <submittedName>
        <fullName evidence="6">Prophage CP4-57 integrase</fullName>
    </submittedName>
</protein>
<dbReference type="GO" id="GO:0015074">
    <property type="term" value="P:DNA integration"/>
    <property type="evidence" value="ECO:0007669"/>
    <property type="project" value="UniProtKB-KW"/>
</dbReference>
<reference evidence="6 7" key="1">
    <citation type="submission" date="2015-09" db="EMBL/GenBank/DDBJ databases">
        <authorList>
            <consortium name="Swine Surveillance"/>
        </authorList>
    </citation>
    <scope>NUCLEOTIDE SEQUENCE [LARGE SCALE GENOMIC DNA]</scope>
    <source>
        <strain evidence="6 7">CECT 7648</strain>
    </source>
</reference>
<dbReference type="InterPro" id="IPR053876">
    <property type="entry name" value="Phage_int_M"/>
</dbReference>
<dbReference type="Proteomes" id="UP000054935">
    <property type="component" value="Unassembled WGS sequence"/>
</dbReference>
<sequence>MARGNLSARKVETLKKPGRHSDGDGLLLVVRESGAKSWLQRVSIAGKRVDLGLGIYPDVSLSEAREKAQENRRAVAEGKDPRKIKAATVAALKAAQEADPAASGPMTWAQACEAFHRLNEASWRNSKHAAQVLTTLNTYTPKMRDLPVAEVTQREVYDALSAIWLTKPETARRVAQRIGKVLQWARANGEYPGSPLDLMAAVKAGLPSQKQVSKVQHHKAVPYADVSTFIEALSTCQAMPSTRLSLEFLILTASRSGEVRGALWQEIDTQARLWVIPAERMKADREHRVPLCDRALAILEEIEPLRREDGLIFPGMQQGRPVSENTYVKLMRELGFPATAHGFRSSFRQWVAECTNVPREVAERCLAHVTENAVERAYQRSDHLDARRDLMDQWSRYIDPETQEVVVDLAEIKAKRA</sequence>
<dbReference type="PANTHER" id="PTHR30629:SF2">
    <property type="entry name" value="PROPHAGE INTEGRASE INTS-RELATED"/>
    <property type="match status" value="1"/>
</dbReference>